<protein>
    <recommendedName>
        <fullName evidence="2">Polyketide synthase dehydratase domain-containing protein</fullName>
    </recommendedName>
</protein>
<name>A4SAR6_OSTLU</name>
<dbReference type="Gramene" id="ABP00971">
    <property type="protein sequence ID" value="ABP00971"/>
    <property type="gene ID" value="OSTLU_29355"/>
</dbReference>
<dbReference type="KEGG" id="olu:OSTLU_29355"/>
<evidence type="ECO:0000259" key="2">
    <source>
        <dbReference type="Pfam" id="PF14765"/>
    </source>
</evidence>
<dbReference type="Gene3D" id="3.10.129.110">
    <property type="entry name" value="Polyketide synthase dehydratase"/>
    <property type="match status" value="1"/>
</dbReference>
<dbReference type="OMA" id="TVQVYKQ"/>
<evidence type="ECO:0000256" key="1">
    <source>
        <dbReference type="SAM" id="MobiDB-lite"/>
    </source>
</evidence>
<feature type="compositionally biased region" description="Basic and acidic residues" evidence="1">
    <location>
        <begin position="1"/>
        <end position="14"/>
    </location>
</feature>
<dbReference type="eggNOG" id="ENOG502SBD5">
    <property type="taxonomic scope" value="Eukaryota"/>
</dbReference>
<reference evidence="3 4" key="1">
    <citation type="journal article" date="2007" name="Proc. Natl. Acad. Sci. U.S.A.">
        <title>The tiny eukaryote Ostreococcus provides genomic insights into the paradox of plankton speciation.</title>
        <authorList>
            <person name="Palenik B."/>
            <person name="Grimwood J."/>
            <person name="Aerts A."/>
            <person name="Rouze P."/>
            <person name="Salamov A."/>
            <person name="Putnam N."/>
            <person name="Dupont C."/>
            <person name="Jorgensen R."/>
            <person name="Derelle E."/>
            <person name="Rombauts S."/>
            <person name="Zhou K."/>
            <person name="Otillar R."/>
            <person name="Merchant S.S."/>
            <person name="Podell S."/>
            <person name="Gaasterland T."/>
            <person name="Napoli C."/>
            <person name="Gendler K."/>
            <person name="Manuell A."/>
            <person name="Tai V."/>
            <person name="Vallon O."/>
            <person name="Piganeau G."/>
            <person name="Jancek S."/>
            <person name="Heijde M."/>
            <person name="Jabbari K."/>
            <person name="Bowler C."/>
            <person name="Lohr M."/>
            <person name="Robbens S."/>
            <person name="Werner G."/>
            <person name="Dubchak I."/>
            <person name="Pazour G.J."/>
            <person name="Ren Q."/>
            <person name="Paulsen I."/>
            <person name="Delwiche C."/>
            <person name="Schmutz J."/>
            <person name="Rokhsar D."/>
            <person name="Van de Peer Y."/>
            <person name="Moreau H."/>
            <person name="Grigoriev I.V."/>
        </authorList>
    </citation>
    <scope>NUCLEOTIDE SEQUENCE [LARGE SCALE GENOMIC DNA]</scope>
    <source>
        <strain evidence="3 4">CCE9901</strain>
    </source>
</reference>
<dbReference type="Pfam" id="PF14765">
    <property type="entry name" value="PS-DH"/>
    <property type="match status" value="1"/>
</dbReference>
<dbReference type="RefSeq" id="XP_001422654.1">
    <property type="nucleotide sequence ID" value="XM_001422617.1"/>
</dbReference>
<dbReference type="EMBL" id="CP000600">
    <property type="protein sequence ID" value="ABP00971.1"/>
    <property type="molecule type" value="Genomic_DNA"/>
</dbReference>
<dbReference type="InterPro" id="IPR042104">
    <property type="entry name" value="PKS_dehydratase_sf"/>
</dbReference>
<dbReference type="Proteomes" id="UP000001568">
    <property type="component" value="Chromosome 20"/>
</dbReference>
<organism evidence="3 4">
    <name type="scientific">Ostreococcus lucimarinus (strain CCE9901)</name>
    <dbReference type="NCBI Taxonomy" id="436017"/>
    <lineage>
        <taxon>Eukaryota</taxon>
        <taxon>Viridiplantae</taxon>
        <taxon>Chlorophyta</taxon>
        <taxon>Mamiellophyceae</taxon>
        <taxon>Mamiellales</taxon>
        <taxon>Bathycoccaceae</taxon>
        <taxon>Ostreococcus</taxon>
    </lineage>
</organism>
<evidence type="ECO:0000313" key="3">
    <source>
        <dbReference type="EMBL" id="ABP00971.1"/>
    </source>
</evidence>
<feature type="domain" description="Polyketide synthase dehydratase" evidence="2">
    <location>
        <begin position="97"/>
        <end position="133"/>
    </location>
</feature>
<evidence type="ECO:0000313" key="4">
    <source>
        <dbReference type="Proteomes" id="UP000001568"/>
    </source>
</evidence>
<keyword evidence="4" id="KW-1185">Reference proteome</keyword>
<dbReference type="InterPro" id="IPR049551">
    <property type="entry name" value="PKS_DH_C"/>
</dbReference>
<feature type="region of interest" description="Disordered" evidence="1">
    <location>
        <begin position="1"/>
        <end position="29"/>
    </location>
</feature>
<dbReference type="HOGENOM" id="CLU_1761842_0_0_1"/>
<accession>A4SAR6</accession>
<sequence>MASERAREEGEKPRYGLGEGPYALNEDDTAKDPVAFREALLEDQEKLKDIERDEALAKALLGEDTGAMQEALKKLVAIARHQAEQDSNYDMNSSDIMRARCTVPRDPTVLYQGMLKAGLQYGPSFRLLSQVWVPEALDREQREGGGAS</sequence>
<dbReference type="AlphaFoldDB" id="A4SAR6"/>
<proteinExistence type="predicted"/>
<dbReference type="GeneID" id="5006711"/>
<gene>
    <name evidence="3" type="ORF">OSTLU_29355</name>
</gene>
<dbReference type="OrthoDB" id="495172at2759"/>